<dbReference type="Proteomes" id="UP000265618">
    <property type="component" value="Unassembled WGS sequence"/>
</dbReference>
<gene>
    <name evidence="2" type="ORF">KIPB_000852</name>
</gene>
<feature type="transmembrane region" description="Helical" evidence="1">
    <location>
        <begin position="331"/>
        <end position="355"/>
    </location>
</feature>
<sequence>DPTLLVLFPSDNGVIDADTGTTKSSGYYIAGVQDLFDPTIGNTDLNNAFSAGLNEFLSDDTEDGYVAMMNTLYGLEVDVPLYKTISGYWPSLLDTPTQGTLRMALARHTVRIERKAIAYIQERFRAQYLVADFSFALAKFATTTLTLSLSLSLYTLIVSFALAEFATTQEMLSLCVFFSPSAVSSIPLCPDAGCTDTEELLELINMPTFTMCYYDASEIPAVNFMLDAFGNEDLSSEYCVKTLCDSIEDAFTRTKNNECDFVLADTVLLSAYNTACLAENDASACLTYPTTDREYYTIPISESSAPAFRLDTGTTESTIDFFSLSFKTTTVYFSLSLVTLVFGLTIAVVAAYYIYAFCYKKNQSSILYRIRFR</sequence>
<dbReference type="EMBL" id="BDIP01000106">
    <property type="protein sequence ID" value="GIQ80106.1"/>
    <property type="molecule type" value="Genomic_DNA"/>
</dbReference>
<organism evidence="2 3">
    <name type="scientific">Kipferlia bialata</name>
    <dbReference type="NCBI Taxonomy" id="797122"/>
    <lineage>
        <taxon>Eukaryota</taxon>
        <taxon>Metamonada</taxon>
        <taxon>Carpediemonas-like organisms</taxon>
        <taxon>Kipferlia</taxon>
    </lineage>
</organism>
<keyword evidence="3" id="KW-1185">Reference proteome</keyword>
<reference evidence="2 3" key="1">
    <citation type="journal article" date="2018" name="PLoS ONE">
        <title>The draft genome of Kipferlia bialata reveals reductive genome evolution in fornicate parasites.</title>
        <authorList>
            <person name="Tanifuji G."/>
            <person name="Takabayashi S."/>
            <person name="Kume K."/>
            <person name="Takagi M."/>
            <person name="Nakayama T."/>
            <person name="Kamikawa R."/>
            <person name="Inagaki Y."/>
            <person name="Hashimoto T."/>
        </authorList>
    </citation>
    <scope>NUCLEOTIDE SEQUENCE [LARGE SCALE GENOMIC DNA]</scope>
    <source>
        <strain evidence="2">NY0173</strain>
    </source>
</reference>
<name>A0A9K3CPF3_9EUKA</name>
<accession>A0A9K3CPF3</accession>
<feature type="non-terminal residue" evidence="2">
    <location>
        <position position="1"/>
    </location>
</feature>
<keyword evidence="1" id="KW-0812">Transmembrane</keyword>
<evidence type="ECO:0000313" key="3">
    <source>
        <dbReference type="Proteomes" id="UP000265618"/>
    </source>
</evidence>
<protein>
    <submittedName>
        <fullName evidence="2">Uncharacterized protein</fullName>
    </submittedName>
</protein>
<comment type="caution">
    <text evidence="2">The sequence shown here is derived from an EMBL/GenBank/DDBJ whole genome shotgun (WGS) entry which is preliminary data.</text>
</comment>
<dbReference type="AlphaFoldDB" id="A0A9K3CPF3"/>
<keyword evidence="1" id="KW-0472">Membrane</keyword>
<evidence type="ECO:0000313" key="2">
    <source>
        <dbReference type="EMBL" id="GIQ80106.1"/>
    </source>
</evidence>
<keyword evidence="1" id="KW-1133">Transmembrane helix</keyword>
<proteinExistence type="predicted"/>
<evidence type="ECO:0000256" key="1">
    <source>
        <dbReference type="SAM" id="Phobius"/>
    </source>
</evidence>